<dbReference type="SUPFAM" id="SSF51735">
    <property type="entry name" value="NAD(P)-binding Rossmann-fold domains"/>
    <property type="match status" value="1"/>
</dbReference>
<evidence type="ECO:0000256" key="1">
    <source>
        <dbReference type="ARBA" id="ARBA00004496"/>
    </source>
</evidence>
<evidence type="ECO:0000313" key="5">
    <source>
        <dbReference type="EMBL" id="CAH3028266.1"/>
    </source>
</evidence>
<keyword evidence="3" id="KW-0521">NADP</keyword>
<protein>
    <submittedName>
        <fullName evidence="5">Uncharacterized protein</fullName>
    </submittedName>
</protein>
<keyword evidence="2" id="KW-0963">Cytoplasm</keyword>
<keyword evidence="6" id="KW-1185">Reference proteome</keyword>
<sequence>MFPSGSRTCCVITGASRGFGRSVAIALAREFSDEGIEGHFVLLARSEEGLQETRNKIIETYSSAQVHIIATNLGEIDTLGKTIENAFSKVEPSNISHALLVSNAGSLGDVSKRIKDESQSAEALQGYFNLNLTSPMFFILAFNTCTCTLYGSAVESLLTNSIFGQLSAPTMLLKQRNKKEQIFLTYFPAFQPNVRVLNYAPGPLSTDMYDEICRTCGDEKIAQMFNANKEENLESWALESRIPLKESGIQGPLTLTNPESMTWNLESKAVLNSLKWGATTDLNTQ</sequence>
<proteinExistence type="predicted"/>
<organism evidence="5 6">
    <name type="scientific">Porites evermanni</name>
    <dbReference type="NCBI Taxonomy" id="104178"/>
    <lineage>
        <taxon>Eukaryota</taxon>
        <taxon>Metazoa</taxon>
        <taxon>Cnidaria</taxon>
        <taxon>Anthozoa</taxon>
        <taxon>Hexacorallia</taxon>
        <taxon>Scleractinia</taxon>
        <taxon>Fungiina</taxon>
        <taxon>Poritidae</taxon>
        <taxon>Porites</taxon>
    </lineage>
</organism>
<dbReference type="InterPro" id="IPR036291">
    <property type="entry name" value="NAD(P)-bd_dom_sf"/>
</dbReference>
<evidence type="ECO:0000256" key="2">
    <source>
        <dbReference type="ARBA" id="ARBA00022490"/>
    </source>
</evidence>
<evidence type="ECO:0000256" key="3">
    <source>
        <dbReference type="ARBA" id="ARBA00022857"/>
    </source>
</evidence>
<dbReference type="InterPro" id="IPR051721">
    <property type="entry name" value="Biopterin_syn/organic_redct"/>
</dbReference>
<comment type="caution">
    <text evidence="5">The sequence shown here is derived from an EMBL/GenBank/DDBJ whole genome shotgun (WGS) entry which is preliminary data.</text>
</comment>
<dbReference type="EMBL" id="CALNXI010000501">
    <property type="protein sequence ID" value="CAH3028266.1"/>
    <property type="molecule type" value="Genomic_DNA"/>
</dbReference>
<dbReference type="InterPro" id="IPR002347">
    <property type="entry name" value="SDR_fam"/>
</dbReference>
<dbReference type="PANTHER" id="PTHR44085">
    <property type="entry name" value="SEPIAPTERIN REDUCTASE"/>
    <property type="match status" value="1"/>
</dbReference>
<dbReference type="Proteomes" id="UP001159427">
    <property type="component" value="Unassembled WGS sequence"/>
</dbReference>
<comment type="subcellular location">
    <subcellularLocation>
        <location evidence="1">Cytoplasm</location>
    </subcellularLocation>
</comment>
<dbReference type="PRINTS" id="PR00081">
    <property type="entry name" value="GDHRDH"/>
</dbReference>
<evidence type="ECO:0000256" key="4">
    <source>
        <dbReference type="ARBA" id="ARBA00023002"/>
    </source>
</evidence>
<dbReference type="Gene3D" id="3.40.50.720">
    <property type="entry name" value="NAD(P)-binding Rossmann-like Domain"/>
    <property type="match status" value="1"/>
</dbReference>
<evidence type="ECO:0000313" key="6">
    <source>
        <dbReference type="Proteomes" id="UP001159427"/>
    </source>
</evidence>
<reference evidence="5 6" key="1">
    <citation type="submission" date="2022-05" db="EMBL/GenBank/DDBJ databases">
        <authorList>
            <consortium name="Genoscope - CEA"/>
            <person name="William W."/>
        </authorList>
    </citation>
    <scope>NUCLEOTIDE SEQUENCE [LARGE SCALE GENOMIC DNA]</scope>
</reference>
<accession>A0ABN8MJQ4</accession>
<gene>
    <name evidence="5" type="ORF">PEVE_00033688</name>
</gene>
<name>A0ABN8MJQ4_9CNID</name>
<dbReference type="Pfam" id="PF00106">
    <property type="entry name" value="adh_short"/>
    <property type="match status" value="1"/>
</dbReference>
<dbReference type="PANTHER" id="PTHR44085:SF2">
    <property type="entry name" value="SEPIAPTERIN REDUCTASE"/>
    <property type="match status" value="1"/>
</dbReference>
<keyword evidence="4" id="KW-0560">Oxidoreductase</keyword>